<evidence type="ECO:0000256" key="1">
    <source>
        <dbReference type="ARBA" id="ARBA00004514"/>
    </source>
</evidence>
<dbReference type="Gene3D" id="1.20.58.380">
    <property type="entry name" value="Flagellar protein flit"/>
    <property type="match status" value="1"/>
</dbReference>
<keyword evidence="4" id="KW-0143">Chaperone</keyword>
<keyword evidence="3" id="KW-1005">Bacterial flagellum biogenesis</keyword>
<accession>A0AA95GQ28</accession>
<protein>
    <recommendedName>
        <fullName evidence="5">Flagellar protein FliT</fullName>
    </recommendedName>
</protein>
<evidence type="ECO:0000256" key="6">
    <source>
        <dbReference type="SAM" id="Coils"/>
    </source>
</evidence>
<feature type="coiled-coil region" evidence="6">
    <location>
        <begin position="76"/>
        <end position="103"/>
    </location>
</feature>
<dbReference type="GO" id="GO:0044781">
    <property type="term" value="P:bacterial-type flagellum organization"/>
    <property type="evidence" value="ECO:0007669"/>
    <property type="project" value="UniProtKB-KW"/>
</dbReference>
<dbReference type="AlphaFoldDB" id="A0AA95GQ28"/>
<keyword evidence="6" id="KW-0175">Coiled coil</keyword>
<evidence type="ECO:0000313" key="7">
    <source>
        <dbReference type="EMBL" id="WGM02743.1"/>
    </source>
</evidence>
<dbReference type="Proteomes" id="UP001177595">
    <property type="component" value="Chromosome"/>
</dbReference>
<evidence type="ECO:0000256" key="4">
    <source>
        <dbReference type="ARBA" id="ARBA00023186"/>
    </source>
</evidence>
<proteinExistence type="predicted"/>
<name>A0AA95GQ28_9GAMM</name>
<evidence type="ECO:0000256" key="3">
    <source>
        <dbReference type="ARBA" id="ARBA00022795"/>
    </source>
</evidence>
<dbReference type="InterPro" id="IPR008622">
    <property type="entry name" value="FliT"/>
</dbReference>
<reference evidence="7" key="1">
    <citation type="submission" date="2023-04" db="EMBL/GenBank/DDBJ databases">
        <title>Genome dynamics across the evolutionary transition to endosymbiosis.</title>
        <authorList>
            <person name="Siozios S."/>
            <person name="Nadal-Jimenez P."/>
            <person name="Azagi T."/>
            <person name="Sprong H."/>
            <person name="Frost C.L."/>
            <person name="Parratt S.R."/>
            <person name="Taylor G."/>
            <person name="Brettell L."/>
            <person name="Lew K.C."/>
            <person name="Croft L."/>
            <person name="King K.C."/>
            <person name="Brockhurst M.A."/>
            <person name="Hypsa V."/>
            <person name="Novakova E."/>
            <person name="Darby A.C."/>
            <person name="Hurst G.D.D."/>
        </authorList>
    </citation>
    <scope>NUCLEOTIDE SEQUENCE</scope>
    <source>
        <strain evidence="7">APv</strain>
    </source>
</reference>
<sequence length="111" mass="12621">MNSEHQPFLSAYQHLLTISQQMLALAQLGQWEQLLVSEKGYQQAVEQVTALGSIAGLSKPLSHQLTELLQAILTNENALRQLMERQMNELAQLIKQTAQQQQLQSRYGEFE</sequence>
<organism evidence="7 8">
    <name type="scientific">Arsenophonus nasoniae</name>
    <name type="common">son-killer infecting Nasonia vitripennis</name>
    <dbReference type="NCBI Taxonomy" id="638"/>
    <lineage>
        <taxon>Bacteria</taxon>
        <taxon>Pseudomonadati</taxon>
        <taxon>Pseudomonadota</taxon>
        <taxon>Gammaproteobacteria</taxon>
        <taxon>Enterobacterales</taxon>
        <taxon>Morganellaceae</taxon>
        <taxon>Arsenophonus</taxon>
    </lineage>
</organism>
<comment type="subcellular location">
    <subcellularLocation>
        <location evidence="1">Cytoplasm</location>
        <location evidence="1">Cytosol</location>
    </subcellularLocation>
</comment>
<gene>
    <name evidence="7" type="primary">fliT</name>
    <name evidence="7" type="ORF">QE210_06630</name>
</gene>
<evidence type="ECO:0000313" key="8">
    <source>
        <dbReference type="Proteomes" id="UP001177595"/>
    </source>
</evidence>
<evidence type="ECO:0000256" key="2">
    <source>
        <dbReference type="ARBA" id="ARBA00022490"/>
    </source>
</evidence>
<dbReference type="EMBL" id="CP123504">
    <property type="protein sequence ID" value="WGM02743.1"/>
    <property type="molecule type" value="Genomic_DNA"/>
</dbReference>
<keyword evidence="7" id="KW-0966">Cell projection</keyword>
<keyword evidence="7" id="KW-0282">Flagellum</keyword>
<dbReference type="Pfam" id="PF05400">
    <property type="entry name" value="FliT"/>
    <property type="match status" value="1"/>
</dbReference>
<evidence type="ECO:0000256" key="5">
    <source>
        <dbReference type="ARBA" id="ARBA00093797"/>
    </source>
</evidence>
<keyword evidence="7" id="KW-0969">Cilium</keyword>
<dbReference type="RefSeq" id="WP_280625914.1">
    <property type="nucleotide sequence ID" value="NZ_CP123504.1"/>
</dbReference>
<keyword evidence="2" id="KW-0963">Cytoplasm</keyword>